<dbReference type="PANTHER" id="PTHR46644:SF2">
    <property type="entry name" value="DNA REPAIR PROTEIN XRCC2"/>
    <property type="match status" value="1"/>
</dbReference>
<reference evidence="1" key="1">
    <citation type="journal article" date="2018" name="Genome Biol. Evol.">
        <title>Genomics and development of Lentinus tigrinus, a white-rot wood-decaying mushroom with dimorphic fruiting bodies.</title>
        <authorList>
            <person name="Wu B."/>
            <person name="Xu Z."/>
            <person name="Knudson A."/>
            <person name="Carlson A."/>
            <person name="Chen N."/>
            <person name="Kovaka S."/>
            <person name="LaButti K."/>
            <person name="Lipzen A."/>
            <person name="Pennachio C."/>
            <person name="Riley R."/>
            <person name="Schakwitz W."/>
            <person name="Umezawa K."/>
            <person name="Ohm R.A."/>
            <person name="Grigoriev I.V."/>
            <person name="Nagy L.G."/>
            <person name="Gibbons J."/>
            <person name="Hibbett D."/>
        </authorList>
    </citation>
    <scope>NUCLEOTIDE SEQUENCE [LARGE SCALE GENOMIC DNA]</scope>
    <source>
        <strain evidence="1">ALCF2SS1-6</strain>
    </source>
</reference>
<name>A0A5C2SUG3_9APHY</name>
<dbReference type="GO" id="GO:0000724">
    <property type="term" value="P:double-strand break repair via homologous recombination"/>
    <property type="evidence" value="ECO:0007669"/>
    <property type="project" value="InterPro"/>
</dbReference>
<dbReference type="GO" id="GO:0005657">
    <property type="term" value="C:replication fork"/>
    <property type="evidence" value="ECO:0007669"/>
    <property type="project" value="InterPro"/>
</dbReference>
<dbReference type="CDD" id="cd19490">
    <property type="entry name" value="XRCC2"/>
    <property type="match status" value="1"/>
</dbReference>
<dbReference type="STRING" id="1328759.A0A5C2SUG3"/>
<accession>A0A5C2SUG3</accession>
<dbReference type="GO" id="GO:0005815">
    <property type="term" value="C:microtubule organizing center"/>
    <property type="evidence" value="ECO:0007669"/>
    <property type="project" value="TreeGrafter"/>
</dbReference>
<dbReference type="Proteomes" id="UP000313359">
    <property type="component" value="Unassembled WGS sequence"/>
</dbReference>
<dbReference type="InterPro" id="IPR027417">
    <property type="entry name" value="P-loop_NTPase"/>
</dbReference>
<dbReference type="InterPro" id="IPR030547">
    <property type="entry name" value="XRCC2"/>
</dbReference>
<dbReference type="OrthoDB" id="420422at2759"/>
<evidence type="ECO:0000313" key="1">
    <source>
        <dbReference type="EMBL" id="RPD64906.1"/>
    </source>
</evidence>
<dbReference type="Gene3D" id="3.40.50.300">
    <property type="entry name" value="P-loop containing nucleotide triphosphate hydrolases"/>
    <property type="match status" value="1"/>
</dbReference>
<organism evidence="1 2">
    <name type="scientific">Lentinus tigrinus ALCF2SS1-6</name>
    <dbReference type="NCBI Taxonomy" id="1328759"/>
    <lineage>
        <taxon>Eukaryota</taxon>
        <taxon>Fungi</taxon>
        <taxon>Dikarya</taxon>
        <taxon>Basidiomycota</taxon>
        <taxon>Agaricomycotina</taxon>
        <taxon>Agaricomycetes</taxon>
        <taxon>Polyporales</taxon>
        <taxon>Polyporaceae</taxon>
        <taxon>Lentinus</taxon>
    </lineage>
</organism>
<dbReference type="SUPFAM" id="SSF52540">
    <property type="entry name" value="P-loop containing nucleoside triphosphate hydrolases"/>
    <property type="match status" value="1"/>
</dbReference>
<dbReference type="EMBL" id="ML122253">
    <property type="protein sequence ID" value="RPD64906.1"/>
    <property type="molecule type" value="Genomic_DNA"/>
</dbReference>
<dbReference type="AlphaFoldDB" id="A0A5C2SUG3"/>
<dbReference type="GO" id="GO:0042148">
    <property type="term" value="P:DNA strand invasion"/>
    <property type="evidence" value="ECO:0007669"/>
    <property type="project" value="TreeGrafter"/>
</dbReference>
<keyword evidence="2" id="KW-1185">Reference proteome</keyword>
<sequence length="391" mass="43317">MADSATTAASLLAEIPSESLQSFLATVRRESVAAGSTFIPVLDAHLSSVNSRRASHNWPLNQGDVLEIQGPATSGKTHLLYHLLVTCLMPRSYNGKELGGWGKAAVFFDTDDKLNISRLYTLLLSRMRRLIGSEDITDASVPLEDVASQRLENLHIFRPTSSVQLAINLLHLPKYHATEPRLRDKEIGLLVIDSLSAFYWRDRYTLEQLREAADGTAQGLPPNPLHHVLRALQRFRTSHRPVILLANWGLNALAKPSPAGEPASPFYRQHLYPFPAPFEPHGAHEAMLNIENSQRRSASVDARSDTSSTAQRSMETTLPLHHHITLQSSPIDPFPASYSLADAASQEHMRAVLVNKGDVRGLVRTPGDNNVVEFTFRIGEDEILVQPDKET</sequence>
<dbReference type="PANTHER" id="PTHR46644">
    <property type="entry name" value="DNA REPAIR PROTEIN XRCC2"/>
    <property type="match status" value="1"/>
</dbReference>
<proteinExistence type="predicted"/>
<dbReference type="GO" id="GO:0033063">
    <property type="term" value="C:Rad51B-Rad51C-Rad51D-XRCC2 complex"/>
    <property type="evidence" value="ECO:0007669"/>
    <property type="project" value="InterPro"/>
</dbReference>
<gene>
    <name evidence="1" type="ORF">L227DRAFT_650053</name>
</gene>
<evidence type="ECO:0000313" key="2">
    <source>
        <dbReference type="Proteomes" id="UP000313359"/>
    </source>
</evidence>
<protein>
    <submittedName>
        <fullName evidence="1">Uncharacterized protein</fullName>
    </submittedName>
</protein>
<dbReference type="GO" id="GO:0000400">
    <property type="term" value="F:four-way junction DNA binding"/>
    <property type="evidence" value="ECO:0007669"/>
    <property type="project" value="TreeGrafter"/>
</dbReference>